<dbReference type="SUPFAM" id="SSF47954">
    <property type="entry name" value="Cyclin-like"/>
    <property type="match status" value="1"/>
</dbReference>
<organism evidence="5">
    <name type="scientific">Triticum urartu</name>
    <name type="common">Red wild einkorn</name>
    <name type="synonym">Crithodium urartu</name>
    <dbReference type="NCBI Taxonomy" id="4572"/>
    <lineage>
        <taxon>Eukaryota</taxon>
        <taxon>Viridiplantae</taxon>
        <taxon>Streptophyta</taxon>
        <taxon>Embryophyta</taxon>
        <taxon>Tracheophyta</taxon>
        <taxon>Spermatophyta</taxon>
        <taxon>Magnoliopsida</taxon>
        <taxon>Liliopsida</taxon>
        <taxon>Poales</taxon>
        <taxon>Poaceae</taxon>
        <taxon>BOP clade</taxon>
        <taxon>Pooideae</taxon>
        <taxon>Triticodae</taxon>
        <taxon>Triticeae</taxon>
        <taxon>Triticinae</taxon>
        <taxon>Triticum</taxon>
    </lineage>
</organism>
<keyword evidence="2" id="KW-0132">Cell division</keyword>
<dbReference type="InterPro" id="IPR036915">
    <property type="entry name" value="Cyclin-like_sf"/>
</dbReference>
<evidence type="ECO:0000256" key="2">
    <source>
        <dbReference type="ARBA" id="ARBA00022618"/>
    </source>
</evidence>
<dbReference type="eggNOG" id="KOG1674">
    <property type="taxonomic scope" value="Eukaryota"/>
</dbReference>
<dbReference type="PANTHER" id="PTHR15615">
    <property type="match status" value="1"/>
</dbReference>
<dbReference type="PANTHER" id="PTHR15615:SF108">
    <property type="entry name" value="PROTEIN CNPPD1"/>
    <property type="match status" value="1"/>
</dbReference>
<dbReference type="Pfam" id="PF08613">
    <property type="entry name" value="Cyclin"/>
    <property type="match status" value="1"/>
</dbReference>
<dbReference type="EMBL" id="KD246972">
    <property type="protein sequence ID" value="EMS49132.1"/>
    <property type="molecule type" value="Genomic_DNA"/>
</dbReference>
<evidence type="ECO:0000256" key="3">
    <source>
        <dbReference type="ARBA" id="ARBA00023306"/>
    </source>
</evidence>
<evidence type="ECO:0000256" key="4">
    <source>
        <dbReference type="SAM" id="MobiDB-lite"/>
    </source>
</evidence>
<name>M7YP25_TRIUA</name>
<feature type="compositionally biased region" description="Acidic residues" evidence="4">
    <location>
        <begin position="63"/>
        <end position="72"/>
    </location>
</feature>
<dbReference type="OMA" id="MEEWWKD"/>
<reference evidence="5" key="1">
    <citation type="journal article" date="2013" name="Nature">
        <title>Draft genome of the wheat A-genome progenitor Triticum urartu.</title>
        <authorList>
            <person name="Ling H.Q."/>
            <person name="Zhao S."/>
            <person name="Liu D."/>
            <person name="Wang J."/>
            <person name="Sun H."/>
            <person name="Zhang C."/>
            <person name="Fan H."/>
            <person name="Li D."/>
            <person name="Dong L."/>
            <person name="Tao Y."/>
            <person name="Gao C."/>
            <person name="Wu H."/>
            <person name="Li Y."/>
            <person name="Cui Y."/>
            <person name="Guo X."/>
            <person name="Zheng S."/>
            <person name="Wang B."/>
            <person name="Yu K."/>
            <person name="Liang Q."/>
            <person name="Yang W."/>
            <person name="Lou X."/>
            <person name="Chen J."/>
            <person name="Feng M."/>
            <person name="Jian J."/>
            <person name="Zhang X."/>
            <person name="Luo G."/>
            <person name="Jiang Y."/>
            <person name="Liu J."/>
            <person name="Wang Z."/>
            <person name="Sha Y."/>
            <person name="Zhang B."/>
            <person name="Wu H."/>
            <person name="Tang D."/>
            <person name="Shen Q."/>
            <person name="Xue P."/>
            <person name="Zou S."/>
            <person name="Wang X."/>
            <person name="Liu X."/>
            <person name="Wang F."/>
            <person name="Yang Y."/>
            <person name="An X."/>
            <person name="Dong Z."/>
            <person name="Zhang K."/>
            <person name="Zhang X."/>
            <person name="Luo M.C."/>
            <person name="Dvorak J."/>
            <person name="Tong Y."/>
            <person name="Wang J."/>
            <person name="Yang H."/>
            <person name="Li Z."/>
            <person name="Wang D."/>
            <person name="Zhang A."/>
            <person name="Wang J."/>
        </authorList>
    </citation>
    <scope>NUCLEOTIDE SEQUENCE</scope>
</reference>
<keyword evidence="3" id="KW-0131">Cell cycle</keyword>
<sequence length="422" mass="47290">MEEWWKDTGNPRWMMYEKTPKDVVCPCRKCKGGVRLDPFKDGKFKAHLLMHGFMDGHTRWISEEDDDDDDVDGGGNNDMGLDEDMTDYGPQEEDSLGNGDGEEAVQGGEDADTPPSSSLLSSAMRDPHVRDLLRKKTTSDRAASREEAKLAQPEVDSMTPLYVVTILRRLDAYFEAEKYLCLPMESSKIDASDKHLESYLTLGLTVSQSKKGTTKFPKVLSLLATYLGRSVQKNEELLGSNGIKESTTIFHGQKVPDLSIQLYAERIFKYAECSPSCFVLALVYMERYLQQPNVYMTPFSVHRLLITSVVVAAKFTDDAFFNNAFYARVGGISTIEMNRLELDLLFNLDFRLKVNLETFGSYCLQLEKHAPVSPERLPVQVHCVSVKGSKDLGYSSSGSADEFCQSKLVRQSYSSQALQGCS</sequence>
<accession>M7YP25</accession>
<evidence type="ECO:0008006" key="6">
    <source>
        <dbReference type="Google" id="ProtNLM"/>
    </source>
</evidence>
<proteinExistence type="inferred from homology"/>
<gene>
    <name evidence="5" type="ORF">TRIUR3_24170</name>
</gene>
<dbReference type="Gene3D" id="1.10.472.10">
    <property type="entry name" value="Cyclin-like"/>
    <property type="match status" value="1"/>
</dbReference>
<dbReference type="GO" id="GO:0051301">
    <property type="term" value="P:cell division"/>
    <property type="evidence" value="ECO:0007669"/>
    <property type="project" value="UniProtKB-KW"/>
</dbReference>
<comment type="similarity">
    <text evidence="1">Belongs to the cyclin family. Cyclin U/P subfamily.</text>
</comment>
<feature type="compositionally biased region" description="Acidic residues" evidence="4">
    <location>
        <begin position="80"/>
        <end position="103"/>
    </location>
</feature>
<dbReference type="GO" id="GO:0019901">
    <property type="term" value="F:protein kinase binding"/>
    <property type="evidence" value="ECO:0007669"/>
    <property type="project" value="InterPro"/>
</dbReference>
<dbReference type="STRING" id="4572.M7YP25"/>
<evidence type="ECO:0000313" key="5">
    <source>
        <dbReference type="EMBL" id="EMS49132.1"/>
    </source>
</evidence>
<protein>
    <recommendedName>
        <fullName evidence="6">Cyclin-P3-1</fullName>
    </recommendedName>
</protein>
<dbReference type="InterPro" id="IPR013922">
    <property type="entry name" value="Cyclin_PHO80-like"/>
</dbReference>
<feature type="region of interest" description="Disordered" evidence="4">
    <location>
        <begin position="60"/>
        <end position="125"/>
    </location>
</feature>
<dbReference type="AlphaFoldDB" id="M7YP25"/>
<evidence type="ECO:0000256" key="1">
    <source>
        <dbReference type="ARBA" id="ARBA00007215"/>
    </source>
</evidence>